<dbReference type="SUPFAM" id="SSF53098">
    <property type="entry name" value="Ribonuclease H-like"/>
    <property type="match status" value="1"/>
</dbReference>
<dbReference type="InterPro" id="IPR001584">
    <property type="entry name" value="Integrase_cat-core"/>
</dbReference>
<feature type="region of interest" description="Disordered" evidence="1">
    <location>
        <begin position="53"/>
        <end position="74"/>
    </location>
</feature>
<reference evidence="3 4" key="1">
    <citation type="submission" date="2015-10" db="EMBL/GenBank/DDBJ databases">
        <title>Draft genome sequence of Streptomyces corchorusii DSM 40340, type strain for the species Streptomyces corchorusii.</title>
        <authorList>
            <person name="Ruckert C."/>
            <person name="Winkler A."/>
            <person name="Kalinowski J."/>
            <person name="Kampfer P."/>
            <person name="Glaeser S."/>
        </authorList>
    </citation>
    <scope>NUCLEOTIDE SEQUENCE [LARGE SCALE GENOMIC DNA]</scope>
    <source>
        <strain evidence="3 4">DSM 40340</strain>
    </source>
</reference>
<proteinExistence type="predicted"/>
<evidence type="ECO:0000256" key="1">
    <source>
        <dbReference type="SAM" id="MobiDB-lite"/>
    </source>
</evidence>
<dbReference type="Pfam" id="PF00665">
    <property type="entry name" value="rve"/>
    <property type="match status" value="1"/>
</dbReference>
<dbReference type="RefSeq" id="WP_059267391.1">
    <property type="nucleotide sequence ID" value="NZ_KQ948409.1"/>
</dbReference>
<dbReference type="GO" id="GO:0003676">
    <property type="term" value="F:nucleic acid binding"/>
    <property type="evidence" value="ECO:0007669"/>
    <property type="project" value="InterPro"/>
</dbReference>
<accession>A0A124HHX6</accession>
<dbReference type="AlphaFoldDB" id="A0A124HHX6"/>
<dbReference type="Proteomes" id="UP000053398">
    <property type="component" value="Unassembled WGS sequence"/>
</dbReference>
<evidence type="ECO:0000313" key="4">
    <source>
        <dbReference type="Proteomes" id="UP000053398"/>
    </source>
</evidence>
<sequence length="241" mass="27543">MPHRNAPLTETGRLRLARCVVEDGWPLRRAAERFQVSPTTAQRWADRYRQYGEAGMTDRSSRPHVSPRRTPTRTERRIIKVRVLRRWGPARIAGLLRLVPSTVHRVLARYNLARLIHLDRATGHVIRRYERDRPGELVHVDIKKLGNIPDGGGHKVLGRQAGRKKRSGTGYSYLHTAVDDHSRLAYSEIHADERKETATGFWQRAQAFFSQAGITVERVLTDNGSCYRSRDWRDALAAAGI</sequence>
<comment type="caution">
    <text evidence="3">The sequence shown here is derived from an EMBL/GenBank/DDBJ whole genome shotgun (WGS) entry which is preliminary data.</text>
</comment>
<feature type="non-terminal residue" evidence="3">
    <location>
        <position position="241"/>
    </location>
</feature>
<dbReference type="InterPro" id="IPR055247">
    <property type="entry name" value="InsJ-like_HTH"/>
</dbReference>
<dbReference type="PROSITE" id="PS50994">
    <property type="entry name" value="INTEGRASE"/>
    <property type="match status" value="1"/>
</dbReference>
<dbReference type="InterPro" id="IPR036397">
    <property type="entry name" value="RNaseH_sf"/>
</dbReference>
<gene>
    <name evidence="3" type="ORF">AQJ11_45065</name>
</gene>
<dbReference type="Gene3D" id="3.30.420.10">
    <property type="entry name" value="Ribonuclease H-like superfamily/Ribonuclease H"/>
    <property type="match status" value="1"/>
</dbReference>
<evidence type="ECO:0000259" key="2">
    <source>
        <dbReference type="PROSITE" id="PS50994"/>
    </source>
</evidence>
<protein>
    <submittedName>
        <fullName evidence="3">Transposase</fullName>
    </submittedName>
</protein>
<dbReference type="Pfam" id="PF13518">
    <property type="entry name" value="HTH_28"/>
    <property type="match status" value="1"/>
</dbReference>
<dbReference type="NCBIfam" id="NF033577">
    <property type="entry name" value="transpos_IS481"/>
    <property type="match status" value="1"/>
</dbReference>
<keyword evidence="4" id="KW-1185">Reference proteome</keyword>
<dbReference type="InterPro" id="IPR047656">
    <property type="entry name" value="IS481-like_transpos"/>
</dbReference>
<evidence type="ECO:0000313" key="3">
    <source>
        <dbReference type="EMBL" id="KUN11578.1"/>
    </source>
</evidence>
<organism evidence="3 4">
    <name type="scientific">Streptomyces corchorusii</name>
    <name type="common">Streptomyces chibaensis</name>
    <dbReference type="NCBI Taxonomy" id="1903"/>
    <lineage>
        <taxon>Bacteria</taxon>
        <taxon>Bacillati</taxon>
        <taxon>Actinomycetota</taxon>
        <taxon>Actinomycetes</taxon>
        <taxon>Kitasatosporales</taxon>
        <taxon>Streptomycetaceae</taxon>
        <taxon>Streptomyces</taxon>
    </lineage>
</organism>
<dbReference type="InterPro" id="IPR012337">
    <property type="entry name" value="RNaseH-like_sf"/>
</dbReference>
<name>A0A124HHX6_STRCK</name>
<dbReference type="GO" id="GO:0015074">
    <property type="term" value="P:DNA integration"/>
    <property type="evidence" value="ECO:0007669"/>
    <property type="project" value="InterPro"/>
</dbReference>
<dbReference type="SUPFAM" id="SSF46689">
    <property type="entry name" value="Homeodomain-like"/>
    <property type="match status" value="1"/>
</dbReference>
<feature type="domain" description="Integrase catalytic" evidence="2">
    <location>
        <begin position="130"/>
        <end position="241"/>
    </location>
</feature>
<dbReference type="InterPro" id="IPR009057">
    <property type="entry name" value="Homeodomain-like_sf"/>
</dbReference>
<dbReference type="EMBL" id="LMWP01000104">
    <property type="protein sequence ID" value="KUN11578.1"/>
    <property type="molecule type" value="Genomic_DNA"/>
</dbReference>